<dbReference type="PANTHER" id="PTHR35352:SF1">
    <property type="entry name" value="COILED-COIL DOMAIN-CONTAINING PROTEIN 150"/>
    <property type="match status" value="1"/>
</dbReference>
<dbReference type="PANTHER" id="PTHR35352">
    <property type="entry name" value="COILED-COIL DOMAIN-CONTAINING PROTEIN 150"/>
    <property type="match status" value="1"/>
</dbReference>
<evidence type="ECO:0000313" key="2">
    <source>
        <dbReference type="EMBL" id="CEK61954.1"/>
    </source>
</evidence>
<feature type="non-terminal residue" evidence="2">
    <location>
        <position position="1"/>
    </location>
</feature>
<name>A0A0B6Z092_9EUPU</name>
<feature type="region of interest" description="Disordered" evidence="1">
    <location>
        <begin position="71"/>
        <end position="116"/>
    </location>
</feature>
<feature type="compositionally biased region" description="Basic and acidic residues" evidence="1">
    <location>
        <begin position="71"/>
        <end position="94"/>
    </location>
</feature>
<dbReference type="AlphaFoldDB" id="A0A0B6Z092"/>
<evidence type="ECO:0000256" key="1">
    <source>
        <dbReference type="SAM" id="MobiDB-lite"/>
    </source>
</evidence>
<feature type="compositionally biased region" description="Polar residues" evidence="1">
    <location>
        <begin position="95"/>
        <end position="104"/>
    </location>
</feature>
<protein>
    <submittedName>
        <fullName evidence="2">Uncharacterized protein</fullName>
    </submittedName>
</protein>
<dbReference type="EMBL" id="HACG01015089">
    <property type="protein sequence ID" value="CEK61954.1"/>
    <property type="molecule type" value="Transcribed_RNA"/>
</dbReference>
<organism evidence="2">
    <name type="scientific">Arion vulgaris</name>
    <dbReference type="NCBI Taxonomy" id="1028688"/>
    <lineage>
        <taxon>Eukaryota</taxon>
        <taxon>Metazoa</taxon>
        <taxon>Spiralia</taxon>
        <taxon>Lophotrochozoa</taxon>
        <taxon>Mollusca</taxon>
        <taxon>Gastropoda</taxon>
        <taxon>Heterobranchia</taxon>
        <taxon>Euthyneura</taxon>
        <taxon>Panpulmonata</taxon>
        <taxon>Eupulmonata</taxon>
        <taxon>Stylommatophora</taxon>
        <taxon>Helicina</taxon>
        <taxon>Arionoidea</taxon>
        <taxon>Arionidae</taxon>
        <taxon>Arion</taxon>
    </lineage>
</organism>
<proteinExistence type="predicted"/>
<accession>A0A0B6Z092</accession>
<reference evidence="2" key="1">
    <citation type="submission" date="2014-12" db="EMBL/GenBank/DDBJ databases">
        <title>Insight into the proteome of Arion vulgaris.</title>
        <authorList>
            <person name="Aradska J."/>
            <person name="Bulat T."/>
            <person name="Smidak R."/>
            <person name="Sarate P."/>
            <person name="Gangsoo J."/>
            <person name="Sialana F."/>
            <person name="Bilban M."/>
            <person name="Lubec G."/>
        </authorList>
    </citation>
    <scope>NUCLEOTIDE SEQUENCE</scope>
    <source>
        <tissue evidence="2">Skin</tissue>
    </source>
</reference>
<dbReference type="InterPro" id="IPR038807">
    <property type="entry name" value="CCDC150"/>
</dbReference>
<sequence>DEAKNVNKEITGTLEAVMTSHTQLQNVVENLQVELGKRDSQIGQLKNIRNKELEDTRHEIKNHEEKMEKLRQELKKQQEKAGKRTVKEHSEISKQNENLSSRNQDLMKANSDLRQK</sequence>
<gene>
    <name evidence="2" type="primary">ORF43766</name>
</gene>
<feature type="non-terminal residue" evidence="2">
    <location>
        <position position="116"/>
    </location>
</feature>